<reference evidence="2" key="1">
    <citation type="journal article" date="2019" name="Int. J. Syst. Evol. Microbiol.">
        <title>The Global Catalogue of Microorganisms (GCM) 10K type strain sequencing project: providing services to taxonomists for standard genome sequencing and annotation.</title>
        <authorList>
            <consortium name="The Broad Institute Genomics Platform"/>
            <consortium name="The Broad Institute Genome Sequencing Center for Infectious Disease"/>
            <person name="Wu L."/>
            <person name="Ma J."/>
        </authorList>
    </citation>
    <scope>NUCLEOTIDE SEQUENCE [LARGE SCALE GENOMIC DNA]</scope>
    <source>
        <strain evidence="2">CGMCC 4.7608</strain>
    </source>
</reference>
<keyword evidence="2" id="KW-1185">Reference proteome</keyword>
<evidence type="ECO:0000313" key="2">
    <source>
        <dbReference type="Proteomes" id="UP001595999"/>
    </source>
</evidence>
<name>A0ABV8ZQ03_9NEIS</name>
<dbReference type="EMBL" id="JBHSEK010000003">
    <property type="protein sequence ID" value="MFC4489574.1"/>
    <property type="molecule type" value="Genomic_DNA"/>
</dbReference>
<sequence length="111" mass="12186">MSPSDFDPDLEDLHNKSVGRLIPSEGFDTAAFARLYDYLCNKAELIKSEHVVSKQVMIVLLSAQSSIENAAQYNPQAKENLSLASKFSLLLGLIAIGESPRDRQPGVPRLV</sequence>
<evidence type="ECO:0000313" key="1">
    <source>
        <dbReference type="EMBL" id="MFC4489574.1"/>
    </source>
</evidence>
<proteinExistence type="predicted"/>
<gene>
    <name evidence="1" type="ORF">ACFO0R_08065</name>
</gene>
<comment type="caution">
    <text evidence="1">The sequence shown here is derived from an EMBL/GenBank/DDBJ whole genome shotgun (WGS) entry which is preliminary data.</text>
</comment>
<protein>
    <submittedName>
        <fullName evidence="1">Uncharacterized protein</fullName>
    </submittedName>
</protein>
<accession>A0ABV8ZQ03</accession>
<dbReference type="RefSeq" id="WP_231460680.1">
    <property type="nucleotide sequence ID" value="NZ_JAJOHW010000002.1"/>
</dbReference>
<dbReference type="Proteomes" id="UP001595999">
    <property type="component" value="Unassembled WGS sequence"/>
</dbReference>
<organism evidence="1 2">
    <name type="scientific">Chromobacterium aquaticum</name>
    <dbReference type="NCBI Taxonomy" id="467180"/>
    <lineage>
        <taxon>Bacteria</taxon>
        <taxon>Pseudomonadati</taxon>
        <taxon>Pseudomonadota</taxon>
        <taxon>Betaproteobacteria</taxon>
        <taxon>Neisseriales</taxon>
        <taxon>Chromobacteriaceae</taxon>
        <taxon>Chromobacterium</taxon>
    </lineage>
</organism>